<gene>
    <name evidence="10" type="ORF">F965_00414</name>
</gene>
<organism evidence="10 11">
    <name type="scientific">Acinetobacter schindleri NIPH 900</name>
    <dbReference type="NCBI Taxonomy" id="1217675"/>
    <lineage>
        <taxon>Bacteria</taxon>
        <taxon>Pseudomonadati</taxon>
        <taxon>Pseudomonadota</taxon>
        <taxon>Gammaproteobacteria</taxon>
        <taxon>Moraxellales</taxon>
        <taxon>Moraxellaceae</taxon>
        <taxon>Acinetobacter</taxon>
    </lineage>
</organism>
<feature type="active site" evidence="8">
    <location>
        <position position="135"/>
    </location>
</feature>
<feature type="active site" description="Proton donor" evidence="8">
    <location>
        <position position="204"/>
    </location>
</feature>
<feature type="signal peptide" evidence="8">
    <location>
        <begin position="1"/>
        <end position="20"/>
    </location>
</feature>
<dbReference type="AlphaFoldDB" id="N8Y3G7"/>
<keyword evidence="6 8" id="KW-0862">Zinc</keyword>
<dbReference type="Proteomes" id="UP000018438">
    <property type="component" value="Unassembled WGS sequence"/>
</dbReference>
<dbReference type="GO" id="GO:0008270">
    <property type="term" value="F:zinc ion binding"/>
    <property type="evidence" value="ECO:0007669"/>
    <property type="project" value="UniProtKB-UniRule"/>
</dbReference>
<dbReference type="PANTHER" id="PTHR22726">
    <property type="entry name" value="METALLOENDOPEPTIDASE OMA1"/>
    <property type="match status" value="1"/>
</dbReference>
<dbReference type="GO" id="GO:0016020">
    <property type="term" value="C:membrane"/>
    <property type="evidence" value="ECO:0007669"/>
    <property type="project" value="InterPro"/>
</dbReference>
<proteinExistence type="inferred from homology"/>
<dbReference type="GO" id="GO:0042597">
    <property type="term" value="C:periplasmic space"/>
    <property type="evidence" value="ECO:0007669"/>
    <property type="project" value="UniProtKB-SubCell"/>
</dbReference>
<dbReference type="InterPro" id="IPR051156">
    <property type="entry name" value="Mito/Outer_Membr_Metalloprot"/>
</dbReference>
<keyword evidence="3 8" id="KW-0732">Signal</keyword>
<keyword evidence="7 8" id="KW-0482">Metalloprotease</keyword>
<evidence type="ECO:0000313" key="11">
    <source>
        <dbReference type="Proteomes" id="UP000018438"/>
    </source>
</evidence>
<evidence type="ECO:0000256" key="7">
    <source>
        <dbReference type="ARBA" id="ARBA00023049"/>
    </source>
</evidence>
<evidence type="ECO:0000256" key="4">
    <source>
        <dbReference type="ARBA" id="ARBA00022764"/>
    </source>
</evidence>
<dbReference type="Pfam" id="PF14559">
    <property type="entry name" value="TPR_19"/>
    <property type="match status" value="1"/>
</dbReference>
<accession>N8Y3G7</accession>
<evidence type="ECO:0000256" key="8">
    <source>
        <dbReference type="HAMAP-Rule" id="MF_00997"/>
    </source>
</evidence>
<dbReference type="InterPro" id="IPR030873">
    <property type="entry name" value="Protease_BepA"/>
</dbReference>
<keyword evidence="2 8" id="KW-0479">Metal-binding</keyword>
<evidence type="ECO:0000256" key="1">
    <source>
        <dbReference type="ARBA" id="ARBA00022670"/>
    </source>
</evidence>
<dbReference type="InterPro" id="IPR011990">
    <property type="entry name" value="TPR-like_helical_dom_sf"/>
</dbReference>
<dbReference type="GO" id="GO:0051603">
    <property type="term" value="P:proteolysis involved in protein catabolic process"/>
    <property type="evidence" value="ECO:0007669"/>
    <property type="project" value="TreeGrafter"/>
</dbReference>
<evidence type="ECO:0000256" key="6">
    <source>
        <dbReference type="ARBA" id="ARBA00022833"/>
    </source>
</evidence>
<reference evidence="10 11" key="1">
    <citation type="submission" date="2013-02" db="EMBL/GenBank/DDBJ databases">
        <title>The Genome Sequence of Acinetobacter schindleri NIPH 900.</title>
        <authorList>
            <consortium name="The Broad Institute Genome Sequencing Platform"/>
            <consortium name="The Broad Institute Genome Sequencing Center for Infectious Disease"/>
            <person name="Cerqueira G."/>
            <person name="Feldgarden M."/>
            <person name="Courvalin P."/>
            <person name="Perichon B."/>
            <person name="Grillot-Courvalin C."/>
            <person name="Clermont D."/>
            <person name="Rocha E."/>
            <person name="Yoon E.-J."/>
            <person name="Nemec A."/>
            <person name="Walker B."/>
            <person name="Young S.K."/>
            <person name="Zeng Q."/>
            <person name="Gargeya S."/>
            <person name="Fitzgerald M."/>
            <person name="Haas B."/>
            <person name="Abouelleil A."/>
            <person name="Alvarado L."/>
            <person name="Arachchi H.M."/>
            <person name="Berlin A.M."/>
            <person name="Chapman S.B."/>
            <person name="Dewar J."/>
            <person name="Goldberg J."/>
            <person name="Griggs A."/>
            <person name="Gujja S."/>
            <person name="Hansen M."/>
            <person name="Howarth C."/>
            <person name="Imamovic A."/>
            <person name="Larimer J."/>
            <person name="McCowan C."/>
            <person name="Murphy C."/>
            <person name="Neiman D."/>
            <person name="Pearson M."/>
            <person name="Priest M."/>
            <person name="Roberts A."/>
            <person name="Saif S."/>
            <person name="Shea T."/>
            <person name="Sisk P."/>
            <person name="Sykes S."/>
            <person name="Wortman J."/>
            <person name="Nusbaum C."/>
            <person name="Birren B."/>
        </authorList>
    </citation>
    <scope>NUCLEOTIDE SEQUENCE [LARGE SCALE GENOMIC DNA]</scope>
    <source>
        <strain evidence="10 11">NIPH 900</strain>
    </source>
</reference>
<evidence type="ECO:0000256" key="5">
    <source>
        <dbReference type="ARBA" id="ARBA00022801"/>
    </source>
</evidence>
<keyword evidence="1 8" id="KW-0645">Protease</keyword>
<dbReference type="Gene3D" id="1.25.40.10">
    <property type="entry name" value="Tetratricopeptide repeat domain"/>
    <property type="match status" value="1"/>
</dbReference>
<protein>
    <recommendedName>
        <fullName evidence="8">Putative beta-barrel assembly-enhancing protease</fullName>
        <ecNumber evidence="8">3.4.-.-</ecNumber>
    </recommendedName>
</protein>
<keyword evidence="4 8" id="KW-0574">Periplasm</keyword>
<dbReference type="EMBL" id="APPI01000010">
    <property type="protein sequence ID" value="ENV14178.1"/>
    <property type="molecule type" value="Genomic_DNA"/>
</dbReference>
<dbReference type="HOGENOM" id="CLU_030556_1_1_6"/>
<comment type="subcellular location">
    <subcellularLocation>
        <location evidence="8">Periplasm</location>
    </subcellularLocation>
</comment>
<dbReference type="RefSeq" id="WP_004812346.1">
    <property type="nucleotide sequence ID" value="NZ_KB849450.1"/>
</dbReference>
<sequence precursor="true">MKRLVLACGLSACMAIGHTASNTFNTQSSQFTVPEIGAGVGLIDQQKERMIGEKVYRQVQKQLPVVQNPWMEDQLFSVFSHILSQTQLQQPIGLIVVNDPQINAFAVPGGLFALNMGLLNSARNMDEVAGVMAHEIAHVTQRHYSRSQEAFKGQGLLALAGILVGALVASQADGDAGAAVMMGSQAALMDQQLSYSRNQEREADRIGMQYMYASGYNPQSMADFFEVMHRSTSRLSFLPDFWFTHPLTTERMSEARLRANQMPKVKPKLIDQNFEIIRWYSKVLSRQTTEQQLKILAGQNSFAGQLALTAYYLQQGDEDNAQQALDQAKKYNQIHPLLVLFQTDIYLGKNQLEPALRSVRSAASIMPENRALNYKYAEVLIRMKQTDQAKMIVQRFLNANSRDLSAWRLMLSATNAEPASEIKTINVLRYRAEMEYWTGNEEAAIKSLLHAQRVSKKNQSLSASISQRLKQMQQERKYKI</sequence>
<comment type="caution">
    <text evidence="10">The sequence shown here is derived from an EMBL/GenBank/DDBJ whole genome shotgun (WGS) entry which is preliminary data.</text>
</comment>
<dbReference type="Gene3D" id="3.30.2010.10">
    <property type="entry name" value="Metalloproteases ('zincins'), catalytic domain"/>
    <property type="match status" value="1"/>
</dbReference>
<dbReference type="InterPro" id="IPR001915">
    <property type="entry name" value="Peptidase_M48"/>
</dbReference>
<dbReference type="Pfam" id="PF01435">
    <property type="entry name" value="Peptidase_M48"/>
    <property type="match status" value="1"/>
</dbReference>
<comment type="similarity">
    <text evidence="8">Belongs to the peptidase M48 family. BepA subfamily.</text>
</comment>
<evidence type="ECO:0000259" key="9">
    <source>
        <dbReference type="Pfam" id="PF01435"/>
    </source>
</evidence>
<evidence type="ECO:0000256" key="2">
    <source>
        <dbReference type="ARBA" id="ARBA00022723"/>
    </source>
</evidence>
<feature type="binding site" evidence="8">
    <location>
        <position position="138"/>
    </location>
    <ligand>
        <name>Zn(2+)</name>
        <dbReference type="ChEBI" id="CHEBI:29105"/>
        <note>catalytic</note>
    </ligand>
</feature>
<feature type="binding site" evidence="8">
    <location>
        <position position="134"/>
    </location>
    <ligand>
        <name>Zn(2+)</name>
        <dbReference type="ChEBI" id="CHEBI:29105"/>
        <note>catalytic</note>
    </ligand>
</feature>
<feature type="binding site" evidence="8">
    <location>
        <position position="200"/>
    </location>
    <ligand>
        <name>Zn(2+)</name>
        <dbReference type="ChEBI" id="CHEBI:29105"/>
        <note>catalytic</note>
    </ligand>
</feature>
<keyword evidence="11" id="KW-1185">Reference proteome</keyword>
<dbReference type="PATRIC" id="fig|1217675.3.peg.404"/>
<feature type="domain" description="Peptidase M48" evidence="9">
    <location>
        <begin position="73"/>
        <end position="256"/>
    </location>
</feature>
<comment type="function">
    <text evidence="8">Functions as both a chaperone and a metalloprotease. Maintains the integrity of the outer membrane by promoting either the assembly or the elimination of outer membrane proteins, depending on their folding state.</text>
</comment>
<dbReference type="GO" id="GO:0004222">
    <property type="term" value="F:metalloendopeptidase activity"/>
    <property type="evidence" value="ECO:0007669"/>
    <property type="project" value="InterPro"/>
</dbReference>
<comment type="cofactor">
    <cofactor evidence="8">
        <name>Zn(2+)</name>
        <dbReference type="ChEBI" id="CHEBI:29105"/>
    </cofactor>
    <text evidence="8">Binds 1 zinc ion per subunit.</text>
</comment>
<keyword evidence="5 8" id="KW-0378">Hydrolase</keyword>
<name>N8Y3G7_9GAMM</name>
<feature type="chain" id="PRO_5009018373" description="Putative beta-barrel assembly-enhancing protease" evidence="8">
    <location>
        <begin position="21"/>
        <end position="480"/>
    </location>
</feature>
<dbReference type="SUPFAM" id="SSF48452">
    <property type="entry name" value="TPR-like"/>
    <property type="match status" value="1"/>
</dbReference>
<dbReference type="HAMAP" id="MF_00997">
    <property type="entry name" value="Protease_BepA"/>
    <property type="match status" value="1"/>
</dbReference>
<evidence type="ECO:0000256" key="3">
    <source>
        <dbReference type="ARBA" id="ARBA00022729"/>
    </source>
</evidence>
<dbReference type="PANTHER" id="PTHR22726:SF1">
    <property type="entry name" value="METALLOENDOPEPTIDASE OMA1, MITOCHONDRIAL"/>
    <property type="match status" value="1"/>
</dbReference>
<dbReference type="EC" id="3.4.-.-" evidence="8"/>
<evidence type="ECO:0000313" key="10">
    <source>
        <dbReference type="EMBL" id="ENV14178.1"/>
    </source>
</evidence>